<reference evidence="1" key="1">
    <citation type="submission" date="2020-01" db="EMBL/GenBank/DDBJ databases">
        <title>Patterns of diversity and host range of bacteriophage communities associated with bean-nodulatin bacteria.</title>
        <authorList>
            <person name="Vann Cauwenberghe J."/>
            <person name="Santamaria R.I."/>
            <person name="Bustos P."/>
            <person name="Juarez S."/>
            <person name="Gonzalez V."/>
        </authorList>
    </citation>
    <scope>NUCLEOTIDE SEQUENCE</scope>
</reference>
<gene>
    <name evidence="1" type="ORF">EVC11_046</name>
</gene>
<name>A0A7S5UYR5_9CAUD</name>
<evidence type="ECO:0000313" key="2">
    <source>
        <dbReference type="Proteomes" id="UP000623593"/>
    </source>
</evidence>
<proteinExistence type="predicted"/>
<sequence>MAYEHIPQVSPFLINYLRKARREWRNELPEKDWDQRQIDRAIGANEVIAHLEAIAHGEVDGRDLHDTE</sequence>
<protein>
    <submittedName>
        <fullName evidence="1">Uncharacterized protein</fullName>
    </submittedName>
</protein>
<accession>A0A7S5UYR5</accession>
<organism evidence="1 2">
    <name type="scientific">Rhizobium phage RHph_I20</name>
    <dbReference type="NCBI Taxonomy" id="2509730"/>
    <lineage>
        <taxon>Viruses</taxon>
        <taxon>Duplodnaviria</taxon>
        <taxon>Heunggongvirae</taxon>
        <taxon>Uroviricota</taxon>
        <taxon>Caudoviricetes</taxon>
        <taxon>Autographivirales</taxon>
        <taxon>Autographivirales incertae sedis</taxon>
        <taxon>Morelosvirus</taxon>
        <taxon>Morelosvirus RHphI20</taxon>
    </lineage>
</organism>
<keyword evidence="2" id="KW-1185">Reference proteome</keyword>
<evidence type="ECO:0000313" key="1">
    <source>
        <dbReference type="EMBL" id="QIG74628.1"/>
    </source>
</evidence>
<dbReference type="Proteomes" id="UP000623593">
    <property type="component" value="Segment"/>
</dbReference>
<dbReference type="EMBL" id="MN988539">
    <property type="protein sequence ID" value="QIG74628.1"/>
    <property type="molecule type" value="Genomic_DNA"/>
</dbReference>